<dbReference type="Pfam" id="PF01535">
    <property type="entry name" value="PPR"/>
    <property type="match status" value="3"/>
</dbReference>
<dbReference type="GO" id="GO:0009451">
    <property type="term" value="P:RNA modification"/>
    <property type="evidence" value="ECO:0007669"/>
    <property type="project" value="InterPro"/>
</dbReference>
<sequence length="648" mass="71566">MVRDGTLRPSPPPPEISYPRCRYLLRSCALGRSSPALGRCLQAALIKAGILLSGISSNISGALFHMYAAVGPPSAAVRSFHEIPISDLSPVDWTALISCHVRQALPDRAIHIFRSMLRDGFFPDEVTLLCVLSAAARLSCITAGSSAHLFIVKLGLPFTVPARNAAMDMYGKCFQMADARRVLAETPDPNVVSWTIILAGSLCCEGITSGQEVFDQMPERNEVSWAIMAASYVESGLPREALALLANMLFFPKDSTIRRLNHVSFCTLLSACSQAGNLAVGQWLHATSLKTDLSESHHLLVVNTALLDMYAKCGRIDLAHLLFDEMPERNLVTWNAMLSGFSMHGMCSEALILFSAMAEEALRPDDITFVSLLSACSRSGDVDNGRRLFRELGSVYGLTPKVEHLACMVDLLGRAGHLEEAERLIRKMAIPPNEVVLGSLIASCSLHGKLELVEKLLPELMAMNPDSREYHVLLSNMYLSHGRPAEADELRRQMKKNNKEQKKGPGMSYIEINGDVHRFSAGDKTHAQTENIYAKLDEIARRLQAAGYSPDAASQAPHSVNECLENGEEREEREQALLSHSERIAVAFGLISTKPGMPLRVFKNLRICCDCHSAMKLISKVYERDIIVRDRNRFHRFSHGVCSCSDYW</sequence>
<keyword evidence="5" id="KW-0378">Hydrolase</keyword>
<feature type="repeat" description="PPR" evidence="3">
    <location>
        <begin position="330"/>
        <end position="364"/>
    </location>
</feature>
<dbReference type="PROSITE" id="PS51375">
    <property type="entry name" value="PPR"/>
    <property type="match status" value="3"/>
</dbReference>
<dbReference type="GO" id="GO:0016787">
    <property type="term" value="F:hydrolase activity"/>
    <property type="evidence" value="ECO:0007669"/>
    <property type="project" value="UniProtKB-KW"/>
</dbReference>
<evidence type="ECO:0000256" key="3">
    <source>
        <dbReference type="PROSITE-ProRule" id="PRU00708"/>
    </source>
</evidence>
<dbReference type="InterPro" id="IPR011990">
    <property type="entry name" value="TPR-like_helical_dom_sf"/>
</dbReference>
<keyword evidence="6" id="KW-1185">Reference proteome</keyword>
<dbReference type="Pfam" id="PF13041">
    <property type="entry name" value="PPR_2"/>
    <property type="match status" value="1"/>
</dbReference>
<evidence type="ECO:0000313" key="5">
    <source>
        <dbReference type="EMBL" id="PKA60457.1"/>
    </source>
</evidence>
<dbReference type="Pfam" id="PF20431">
    <property type="entry name" value="E_motif"/>
    <property type="match status" value="1"/>
</dbReference>
<dbReference type="Gene3D" id="1.25.40.10">
    <property type="entry name" value="Tetratricopeptide repeat domain"/>
    <property type="match status" value="3"/>
</dbReference>
<dbReference type="AlphaFoldDB" id="A0A2I0AY28"/>
<dbReference type="EMBL" id="KZ451939">
    <property type="protein sequence ID" value="PKA60457.1"/>
    <property type="molecule type" value="Genomic_DNA"/>
</dbReference>
<comment type="similarity">
    <text evidence="1">Belongs to the PPR family. PCMP-H subfamily.</text>
</comment>
<dbReference type="InterPro" id="IPR032867">
    <property type="entry name" value="DYW_dom"/>
</dbReference>
<dbReference type="InterPro" id="IPR002885">
    <property type="entry name" value="PPR_rpt"/>
</dbReference>
<dbReference type="FunFam" id="1.25.40.10:FF:000690">
    <property type="entry name" value="Pentatricopeptide repeat-containing protein"/>
    <property type="match status" value="1"/>
</dbReference>
<proteinExistence type="inferred from homology"/>
<dbReference type="PANTHER" id="PTHR47926:SF436">
    <property type="entry name" value="PENTATRICOPEPTIDE REPEAT-CONTAINING PROTEIN ELI1, CHLOROPLASTIC-LIKE ISOFORM X2"/>
    <property type="match status" value="1"/>
</dbReference>
<feature type="repeat" description="PPR" evidence="3">
    <location>
        <begin position="89"/>
        <end position="123"/>
    </location>
</feature>
<feature type="repeat" description="PPR" evidence="3">
    <location>
        <begin position="365"/>
        <end position="400"/>
    </location>
</feature>
<evidence type="ECO:0000256" key="2">
    <source>
        <dbReference type="ARBA" id="ARBA00022737"/>
    </source>
</evidence>
<dbReference type="GO" id="GO:0003729">
    <property type="term" value="F:mRNA binding"/>
    <property type="evidence" value="ECO:0007669"/>
    <property type="project" value="UniProtKB-ARBA"/>
</dbReference>
<dbReference type="InterPro" id="IPR046848">
    <property type="entry name" value="E_motif"/>
</dbReference>
<dbReference type="GO" id="GO:0008270">
    <property type="term" value="F:zinc ion binding"/>
    <property type="evidence" value="ECO:0007669"/>
    <property type="project" value="InterPro"/>
</dbReference>
<dbReference type="Pfam" id="PF14432">
    <property type="entry name" value="DYW_deaminase"/>
    <property type="match status" value="1"/>
</dbReference>
<evidence type="ECO:0000313" key="6">
    <source>
        <dbReference type="Proteomes" id="UP000236161"/>
    </source>
</evidence>
<name>A0A2I0AY28_9ASPA</name>
<reference evidence="5 6" key="1">
    <citation type="journal article" date="2017" name="Nature">
        <title>The Apostasia genome and the evolution of orchids.</title>
        <authorList>
            <person name="Zhang G.Q."/>
            <person name="Liu K.W."/>
            <person name="Li Z."/>
            <person name="Lohaus R."/>
            <person name="Hsiao Y.Y."/>
            <person name="Niu S.C."/>
            <person name="Wang J.Y."/>
            <person name="Lin Y.C."/>
            <person name="Xu Q."/>
            <person name="Chen L.J."/>
            <person name="Yoshida K."/>
            <person name="Fujiwara S."/>
            <person name="Wang Z.W."/>
            <person name="Zhang Y.Q."/>
            <person name="Mitsuda N."/>
            <person name="Wang M."/>
            <person name="Liu G.H."/>
            <person name="Pecoraro L."/>
            <person name="Huang H.X."/>
            <person name="Xiao X.J."/>
            <person name="Lin M."/>
            <person name="Wu X.Y."/>
            <person name="Wu W.L."/>
            <person name="Chen Y.Y."/>
            <person name="Chang S.B."/>
            <person name="Sakamoto S."/>
            <person name="Ohme-Takagi M."/>
            <person name="Yagi M."/>
            <person name="Zeng S.J."/>
            <person name="Shen C.Y."/>
            <person name="Yeh C.M."/>
            <person name="Luo Y.B."/>
            <person name="Tsai W.C."/>
            <person name="Van de Peer Y."/>
            <person name="Liu Z.J."/>
        </authorList>
    </citation>
    <scope>NUCLEOTIDE SEQUENCE [LARGE SCALE GENOMIC DNA]</scope>
    <source>
        <strain evidence="6">cv. Shenzhen</strain>
        <tissue evidence="5">Stem</tissue>
    </source>
</reference>
<dbReference type="PANTHER" id="PTHR47926">
    <property type="entry name" value="PENTATRICOPEPTIDE REPEAT-CONTAINING PROTEIN"/>
    <property type="match status" value="1"/>
</dbReference>
<protein>
    <submittedName>
        <fullName evidence="5">Pentatricopeptide repeat-containing protein</fullName>
        <ecNumber evidence="5">3.6.1.-</ecNumber>
    </submittedName>
</protein>
<feature type="domain" description="DYW" evidence="4">
    <location>
        <begin position="569"/>
        <end position="648"/>
    </location>
</feature>
<dbReference type="OrthoDB" id="1688675at2759"/>
<organism evidence="5 6">
    <name type="scientific">Apostasia shenzhenica</name>
    <dbReference type="NCBI Taxonomy" id="1088818"/>
    <lineage>
        <taxon>Eukaryota</taxon>
        <taxon>Viridiplantae</taxon>
        <taxon>Streptophyta</taxon>
        <taxon>Embryophyta</taxon>
        <taxon>Tracheophyta</taxon>
        <taxon>Spermatophyta</taxon>
        <taxon>Magnoliopsida</taxon>
        <taxon>Liliopsida</taxon>
        <taxon>Asparagales</taxon>
        <taxon>Orchidaceae</taxon>
        <taxon>Apostasioideae</taxon>
        <taxon>Apostasia</taxon>
    </lineage>
</organism>
<accession>A0A2I0AY28</accession>
<dbReference type="Proteomes" id="UP000236161">
    <property type="component" value="Unassembled WGS sequence"/>
</dbReference>
<gene>
    <name evidence="5" type="primary">PCMP-H91</name>
    <name evidence="5" type="ORF">AXF42_Ash008517</name>
</gene>
<dbReference type="InterPro" id="IPR046960">
    <property type="entry name" value="PPR_At4g14850-like_plant"/>
</dbReference>
<dbReference type="EC" id="3.6.1.-" evidence="5"/>
<dbReference type="NCBIfam" id="TIGR00756">
    <property type="entry name" value="PPR"/>
    <property type="match status" value="2"/>
</dbReference>
<evidence type="ECO:0000259" key="4">
    <source>
        <dbReference type="Pfam" id="PF14432"/>
    </source>
</evidence>
<evidence type="ECO:0000256" key="1">
    <source>
        <dbReference type="ARBA" id="ARBA00006643"/>
    </source>
</evidence>
<keyword evidence="2" id="KW-0677">Repeat</keyword>